<dbReference type="STRING" id="1043005.A0A074YSM3"/>
<evidence type="ECO:0000256" key="2">
    <source>
        <dbReference type="SAM" id="SignalP"/>
    </source>
</evidence>
<dbReference type="PANTHER" id="PTHR36578">
    <property type="entry name" value="CHROMOSOME 15, WHOLE GENOME SHOTGUN SEQUENCE"/>
    <property type="match status" value="1"/>
</dbReference>
<dbReference type="InParanoid" id="A0A074YSM3"/>
<name>A0A074YSM3_AURSE</name>
<dbReference type="EMBL" id="KL584749">
    <property type="protein sequence ID" value="KER00676.1"/>
    <property type="molecule type" value="Genomic_DNA"/>
</dbReference>
<feature type="region of interest" description="Disordered" evidence="1">
    <location>
        <begin position="594"/>
        <end position="614"/>
    </location>
</feature>
<feature type="region of interest" description="Disordered" evidence="1">
    <location>
        <begin position="112"/>
        <end position="132"/>
    </location>
</feature>
<feature type="region of interest" description="Disordered" evidence="1">
    <location>
        <begin position="322"/>
        <end position="349"/>
    </location>
</feature>
<evidence type="ECO:0000313" key="3">
    <source>
        <dbReference type="EMBL" id="KER00676.1"/>
    </source>
</evidence>
<feature type="compositionally biased region" description="Low complexity" evidence="1">
    <location>
        <begin position="594"/>
        <end position="604"/>
    </location>
</feature>
<proteinExistence type="predicted"/>
<dbReference type="RefSeq" id="XP_013349190.1">
    <property type="nucleotide sequence ID" value="XM_013493736.1"/>
</dbReference>
<accession>A0A074YSM3</accession>
<evidence type="ECO:0000313" key="4">
    <source>
        <dbReference type="Proteomes" id="UP000030641"/>
    </source>
</evidence>
<protein>
    <recommendedName>
        <fullName evidence="5">Apple domain-containing protein</fullName>
    </recommendedName>
</protein>
<feature type="chain" id="PRO_5001705052" description="Apple domain-containing protein" evidence="2">
    <location>
        <begin position="20"/>
        <end position="729"/>
    </location>
</feature>
<reference evidence="3 4" key="1">
    <citation type="journal article" date="2014" name="BMC Genomics">
        <title>Genome sequencing of four Aureobasidium pullulans varieties: biotechnological potential, stress tolerance, and description of new species.</title>
        <authorList>
            <person name="Gostin Ar C."/>
            <person name="Ohm R.A."/>
            <person name="Kogej T."/>
            <person name="Sonjak S."/>
            <person name="Turk M."/>
            <person name="Zajc J."/>
            <person name="Zalar P."/>
            <person name="Grube M."/>
            <person name="Sun H."/>
            <person name="Han J."/>
            <person name="Sharma A."/>
            <person name="Chiniquy J."/>
            <person name="Ngan C.Y."/>
            <person name="Lipzen A."/>
            <person name="Barry K."/>
            <person name="Grigoriev I.V."/>
            <person name="Gunde-Cimerman N."/>
        </authorList>
    </citation>
    <scope>NUCLEOTIDE SEQUENCE [LARGE SCALE GENOMIC DNA]</scope>
    <source>
        <strain evidence="3 4">EXF-2481</strain>
    </source>
</reference>
<dbReference type="AlphaFoldDB" id="A0A074YSM3"/>
<evidence type="ECO:0008006" key="5">
    <source>
        <dbReference type="Google" id="ProtNLM"/>
    </source>
</evidence>
<keyword evidence="4" id="KW-1185">Reference proteome</keyword>
<feature type="signal peptide" evidence="2">
    <location>
        <begin position="1"/>
        <end position="19"/>
    </location>
</feature>
<sequence length="729" mass="75061">MRTAATFLSAAALTGLAAASPAPQQLDFDQLAAAPTVQTAPVLNGVSNQTVTISSAAIAQSISAAVSTQATAVSSAPAQVVNKRNLDKRTSGVYNWWNCLFWGTQCGNDAPATTSTSSTVKPTSTSTSSTKTSSSVAASATASAGSFWLKDANNKYLGCSSGNDGVASYVASQASAVAFTIDSKTGYLYQAGAALAANRGTSANPEWTYFSTFTTQYSFITCSQNTAQTWLECKANGVFQQAMTCNNDGKLYFAPTIPAACAWVPLYYVPCTTPSSSSSSQIASTSSSSVVRSSSSFVASSSSASSSSSVLSSSSSSAAASSSSSAASSTSSGSATINTVSGTTSSTTACPTTPEDGTYCGFINPEDPCAPQPDGYGPKVTPDTDDAFVSYAPFHSMASAAPTVVPSNNGAGNAYQQTFKDLSGSSSANSYLGLYTLTSYSPADCAAHCDTTALCTAFNIYIERDPSQNPTKNDSTAPTVWGYWCPQPSSITNFKCTLWGSNLDASTATNQGGYREDFHVVIAGSNGYDATNTTLPPPVVDTVDNSTSTAVVSSILSTVTAVSSSSSSSSISSSASSVSASASSSAIKSSSTSSSAVATPTATTPKGPTWSSPKTCGGKAINAPNYWMGSKFFPGPFNPQVCADYASYQHVLNKKSAIAAGQSYFTPCNSFNAYYLHKNGIPHGTYCALYDASISTSYATYTGGWSGSNKYDCRQSYQYTRQTLDQGRC</sequence>
<gene>
    <name evidence="3" type="ORF">AUEXF2481DRAFT_34921</name>
</gene>
<dbReference type="GeneID" id="25365193"/>
<keyword evidence="2" id="KW-0732">Signal</keyword>
<dbReference type="PANTHER" id="PTHR36578:SF1">
    <property type="entry name" value="APPLE DOMAIN-CONTAINING PROTEIN"/>
    <property type="match status" value="1"/>
</dbReference>
<feature type="compositionally biased region" description="Low complexity" evidence="1">
    <location>
        <begin position="322"/>
        <end position="335"/>
    </location>
</feature>
<dbReference type="OrthoDB" id="271448at2759"/>
<evidence type="ECO:0000256" key="1">
    <source>
        <dbReference type="SAM" id="MobiDB-lite"/>
    </source>
</evidence>
<dbReference type="OMA" id="QACTIPG"/>
<dbReference type="Proteomes" id="UP000030641">
    <property type="component" value="Unassembled WGS sequence"/>
</dbReference>
<organism evidence="3 4">
    <name type="scientific">Aureobasidium subglaciale (strain EXF-2481)</name>
    <name type="common">Aureobasidium pullulans var. subglaciale</name>
    <dbReference type="NCBI Taxonomy" id="1043005"/>
    <lineage>
        <taxon>Eukaryota</taxon>
        <taxon>Fungi</taxon>
        <taxon>Dikarya</taxon>
        <taxon>Ascomycota</taxon>
        <taxon>Pezizomycotina</taxon>
        <taxon>Dothideomycetes</taxon>
        <taxon>Dothideomycetidae</taxon>
        <taxon>Dothideales</taxon>
        <taxon>Saccotheciaceae</taxon>
        <taxon>Aureobasidium</taxon>
    </lineage>
</organism>
<dbReference type="HOGENOM" id="CLU_022878_5_1_1"/>